<feature type="transmembrane region" description="Helical" evidence="1">
    <location>
        <begin position="130"/>
        <end position="149"/>
    </location>
</feature>
<feature type="transmembrane region" description="Helical" evidence="1">
    <location>
        <begin position="12"/>
        <end position="35"/>
    </location>
</feature>
<dbReference type="InterPro" id="IPR012429">
    <property type="entry name" value="HGSNAT_cat"/>
</dbReference>
<keyword evidence="1" id="KW-0472">Membrane</keyword>
<sequence>MGRYWELDAGRGVAILLMIGYHVLFQLSFFAPGLVPWFNPYVLTGAPIAFLFVVIAGVSLVLFAAREGSLPGLVRKMFVRGVYILCFAAVITVGSWLIFPSEVVVFGILHLIGCATILAIPFVVLRVRGWITFGFGIIIVVISPLLAYVRGPAFLIPFGITPVGFATLDYEPLIPWFGVLLIGVALGSVLYAGGVRCRVLERFGEMPRAAAPVVFLGRHSLFIYLIHNPIIFGILFAAGFVSL</sequence>
<evidence type="ECO:0000256" key="1">
    <source>
        <dbReference type="SAM" id="Phobius"/>
    </source>
</evidence>
<protein>
    <submittedName>
        <fullName evidence="3">Heparan-alpha-glucosaminide N-acetyltransferase</fullName>
    </submittedName>
</protein>
<gene>
    <name evidence="3" type="ORF">O0S09_08240</name>
</gene>
<reference evidence="3" key="1">
    <citation type="submission" date="2022-12" db="EMBL/GenBank/DDBJ databases">
        <title>Isolation and characterisation of novel Methanocorpusculum spp. from native Australian herbivores indicates the genus is ancestrally host-associated.</title>
        <authorList>
            <person name="Volmer J.G."/>
            <person name="Soo R.M."/>
            <person name="Evans P.N."/>
            <person name="Hoedt E.C."/>
            <person name="Astorga Alsina A.L."/>
            <person name="Woodcroft B.J."/>
            <person name="Tyson G.W."/>
            <person name="Hugenholtz P."/>
            <person name="Morrison M."/>
        </authorList>
    </citation>
    <scope>NUCLEOTIDE SEQUENCE</scope>
    <source>
        <strain evidence="3">CW153</strain>
    </source>
</reference>
<feature type="domain" description="Heparan-alpha-glucosaminide N-acetyltransferase catalytic" evidence="2">
    <location>
        <begin position="3"/>
        <end position="229"/>
    </location>
</feature>
<feature type="transmembrane region" description="Helical" evidence="1">
    <location>
        <begin position="221"/>
        <end position="241"/>
    </location>
</feature>
<dbReference type="EMBL" id="JAPTGC010000011">
    <property type="protein sequence ID" value="MCZ0863235.1"/>
    <property type="molecule type" value="Genomic_DNA"/>
</dbReference>
<keyword evidence="1" id="KW-1133">Transmembrane helix</keyword>
<feature type="transmembrane region" description="Helical" evidence="1">
    <location>
        <begin position="77"/>
        <end position="98"/>
    </location>
</feature>
<feature type="transmembrane region" description="Helical" evidence="1">
    <location>
        <begin position="41"/>
        <end position="65"/>
    </location>
</feature>
<name>A0ABT4IQ38_9EURY</name>
<proteinExistence type="predicted"/>
<keyword evidence="1" id="KW-0812">Transmembrane</keyword>
<keyword evidence="4" id="KW-1185">Reference proteome</keyword>
<feature type="transmembrane region" description="Helical" evidence="1">
    <location>
        <begin position="104"/>
        <end position="125"/>
    </location>
</feature>
<evidence type="ECO:0000259" key="2">
    <source>
        <dbReference type="Pfam" id="PF07786"/>
    </source>
</evidence>
<organism evidence="3 4">
    <name type="scientific">Methanocorpusculum vombati</name>
    <dbReference type="NCBI Taxonomy" id="3002864"/>
    <lineage>
        <taxon>Archaea</taxon>
        <taxon>Methanobacteriati</taxon>
        <taxon>Methanobacteriota</taxon>
        <taxon>Stenosarchaea group</taxon>
        <taxon>Methanomicrobia</taxon>
        <taxon>Methanomicrobiales</taxon>
        <taxon>Methanocorpusculaceae</taxon>
        <taxon>Methanocorpusculum</taxon>
    </lineage>
</organism>
<comment type="caution">
    <text evidence="3">The sequence shown here is derived from an EMBL/GenBank/DDBJ whole genome shotgun (WGS) entry which is preliminary data.</text>
</comment>
<dbReference type="Pfam" id="PF07786">
    <property type="entry name" value="HGSNAT_cat"/>
    <property type="match status" value="1"/>
</dbReference>
<accession>A0ABT4IQ38</accession>
<evidence type="ECO:0000313" key="3">
    <source>
        <dbReference type="EMBL" id="MCZ0863235.1"/>
    </source>
</evidence>
<evidence type="ECO:0000313" key="4">
    <source>
        <dbReference type="Proteomes" id="UP001141336"/>
    </source>
</evidence>
<dbReference type="RefSeq" id="WP_268923493.1">
    <property type="nucleotide sequence ID" value="NZ_JAPTGC010000011.1"/>
</dbReference>
<dbReference type="Proteomes" id="UP001141336">
    <property type="component" value="Unassembled WGS sequence"/>
</dbReference>
<feature type="transmembrane region" description="Helical" evidence="1">
    <location>
        <begin position="173"/>
        <end position="193"/>
    </location>
</feature>